<feature type="compositionally biased region" description="Polar residues" evidence="4">
    <location>
        <begin position="305"/>
        <end position="314"/>
    </location>
</feature>
<keyword evidence="2" id="KW-0963">Cytoplasm</keyword>
<comment type="caution">
    <text evidence="6">The sequence shown here is derived from an EMBL/GenBank/DDBJ whole genome shotgun (WGS) entry which is preliminary data.</text>
</comment>
<feature type="region of interest" description="Disordered" evidence="4">
    <location>
        <begin position="228"/>
        <end position="344"/>
    </location>
</feature>
<feature type="compositionally biased region" description="Polar residues" evidence="4">
    <location>
        <begin position="66"/>
        <end position="82"/>
    </location>
</feature>
<dbReference type="InterPro" id="IPR013761">
    <property type="entry name" value="SAM/pointed_sf"/>
</dbReference>
<accession>A0A1Y1UJQ3</accession>
<dbReference type="OrthoDB" id="2155283at2759"/>
<dbReference type="SUPFAM" id="SSF47769">
    <property type="entry name" value="SAM/Pointed domain"/>
    <property type="match status" value="1"/>
</dbReference>
<dbReference type="InterPro" id="IPR057327">
    <property type="entry name" value="Vts1_dom"/>
</dbReference>
<dbReference type="GO" id="GO:0003729">
    <property type="term" value="F:mRNA binding"/>
    <property type="evidence" value="ECO:0007669"/>
    <property type="project" value="TreeGrafter"/>
</dbReference>
<dbReference type="AlphaFoldDB" id="A0A1Y1UJQ3"/>
<protein>
    <recommendedName>
        <fullName evidence="5">SAM domain-containing protein</fullName>
    </recommendedName>
</protein>
<dbReference type="GO" id="GO:0000289">
    <property type="term" value="P:nuclear-transcribed mRNA poly(A) tail shortening"/>
    <property type="evidence" value="ECO:0007669"/>
    <property type="project" value="TreeGrafter"/>
</dbReference>
<keyword evidence="7" id="KW-1185">Reference proteome</keyword>
<comment type="subcellular location">
    <subcellularLocation>
        <location evidence="1">Cytoplasm</location>
    </subcellularLocation>
</comment>
<feature type="compositionally biased region" description="Gly residues" evidence="4">
    <location>
        <begin position="543"/>
        <end position="554"/>
    </location>
</feature>
<evidence type="ECO:0000256" key="3">
    <source>
        <dbReference type="ARBA" id="ARBA00022884"/>
    </source>
</evidence>
<feature type="compositionally biased region" description="Basic and acidic residues" evidence="4">
    <location>
        <begin position="315"/>
        <end position="333"/>
    </location>
</feature>
<dbReference type="STRING" id="4999.A0A1Y1UJQ3"/>
<evidence type="ECO:0000256" key="1">
    <source>
        <dbReference type="ARBA" id="ARBA00004496"/>
    </source>
</evidence>
<reference evidence="6 7" key="1">
    <citation type="submission" date="2017-03" db="EMBL/GenBank/DDBJ databases">
        <title>Widespread Adenine N6-methylation of Active Genes in Fungi.</title>
        <authorList>
            <consortium name="DOE Joint Genome Institute"/>
            <person name="Mondo S.J."/>
            <person name="Dannebaum R.O."/>
            <person name="Kuo R.C."/>
            <person name="Louie K.B."/>
            <person name="Bewick A.J."/>
            <person name="Labutti K."/>
            <person name="Haridas S."/>
            <person name="Kuo A."/>
            <person name="Salamov A."/>
            <person name="Ahrendt S.R."/>
            <person name="Lau R."/>
            <person name="Bowen B.P."/>
            <person name="Lipzen A."/>
            <person name="Sullivan W."/>
            <person name="Andreopoulos W.B."/>
            <person name="Clum A."/>
            <person name="Lindquist E."/>
            <person name="Daum C."/>
            <person name="Northen T.R."/>
            <person name="Ramamoorthy G."/>
            <person name="Schmitz R.J."/>
            <person name="Gryganskyi A."/>
            <person name="Culley D."/>
            <person name="Magnuson J."/>
            <person name="James T.Y."/>
            <person name="O'Malley M.A."/>
            <person name="Stajich J.E."/>
            <person name="Spatafora J.W."/>
            <person name="Visel A."/>
            <person name="Grigoriev I.V."/>
        </authorList>
    </citation>
    <scope>NUCLEOTIDE SEQUENCE [LARGE SCALE GENOMIC DNA]</scope>
    <source>
        <strain evidence="6 7">NRRL Y-17943</strain>
    </source>
</reference>
<name>A0A1Y1UJQ3_9TREE</name>
<evidence type="ECO:0000313" key="7">
    <source>
        <dbReference type="Proteomes" id="UP000193218"/>
    </source>
</evidence>
<dbReference type="RefSeq" id="XP_021871393.1">
    <property type="nucleotide sequence ID" value="XM_022014117.1"/>
</dbReference>
<feature type="compositionally biased region" description="Polar residues" evidence="4">
    <location>
        <begin position="24"/>
        <end position="44"/>
    </location>
</feature>
<dbReference type="GO" id="GO:0000932">
    <property type="term" value="C:P-body"/>
    <property type="evidence" value="ECO:0007669"/>
    <property type="project" value="TreeGrafter"/>
</dbReference>
<feature type="compositionally biased region" description="Low complexity" evidence="4">
    <location>
        <begin position="514"/>
        <end position="528"/>
    </location>
</feature>
<feature type="region of interest" description="Disordered" evidence="4">
    <location>
        <begin position="408"/>
        <end position="443"/>
    </location>
</feature>
<dbReference type="InParanoid" id="A0A1Y1UJQ3"/>
<feature type="region of interest" description="Disordered" evidence="4">
    <location>
        <begin position="1"/>
        <end position="119"/>
    </location>
</feature>
<dbReference type="PANTHER" id="PTHR12515">
    <property type="entry name" value="STERILE ALPHA MOTIF DOMAIN CONTAINING PROTEIN 4-RELATED"/>
    <property type="match status" value="1"/>
</dbReference>
<feature type="compositionally biased region" description="Polar residues" evidence="4">
    <location>
        <begin position="257"/>
        <end position="295"/>
    </location>
</feature>
<evidence type="ECO:0000313" key="6">
    <source>
        <dbReference type="EMBL" id="ORX37355.1"/>
    </source>
</evidence>
<dbReference type="GeneID" id="33555925"/>
<feature type="region of interest" description="Disordered" evidence="4">
    <location>
        <begin position="625"/>
        <end position="647"/>
    </location>
</feature>
<dbReference type="PANTHER" id="PTHR12515:SF5">
    <property type="entry name" value="PROTEIN SMAUG"/>
    <property type="match status" value="1"/>
</dbReference>
<dbReference type="PROSITE" id="PS50105">
    <property type="entry name" value="SAM_DOMAIN"/>
    <property type="match status" value="1"/>
</dbReference>
<gene>
    <name evidence="6" type="ORF">BD324DRAFT_608638</name>
</gene>
<dbReference type="InterPro" id="IPR001660">
    <property type="entry name" value="SAM"/>
</dbReference>
<dbReference type="Proteomes" id="UP000193218">
    <property type="component" value="Unassembled WGS sequence"/>
</dbReference>
<sequence length="647" mass="67763">MASQTLRPHRSPSPAPVPSMPSVNQSNPAKLTRQSLGPPSTSTGAAKGFTGLGITSPSFGAHPRHVSSSVAQGTLNSGTGRESLSPHPGMTAGRTVSGSATNLGGRPSSEYIPSGMGIRGEAKTPEAEQIDQWFKHLASWEQTLEEMAAASTDQNFTEELGAIEQWFRVLSEAERTAALYSLLQHSTPVQIRFFLSVLQHMAQSDPMTALLSPTPTNTATIQSRLDSLGLKSPSAGGGAGFPGSPTVGHFLAPESALDSTSGANKANMASSRSRQNRISAPGTLQPSDRWQSNLDLVTERGTSPGVDSNASTRSKSPDLRPKSTDFAGKDGRSPRLSGLAHPKPEAAAASPVLSPFLNNASWASMSNTPLVPMFTDPKIDQMASALNLANLSLNQSRVNFDDARKYRRGTTRNVSGQYNDDGDLVQPQGQQPGRATSPLVGQGGWASARSPVLDQFGLGSLGLGGDPSALSGLGVNLASLGINNANAAQMLALAQAQAQFSPIPGGNGFPAAYPGRGNVRGPPGRRSPLLAQRNSPNPDKSAGTGGGAGGGAGVAGPDDVDMKVLGDISGWLRILRLHKYTTNFEKSSWKDMVMMTDADLQSHGVSAQGARTKFLKVFYNVREKEGIPHPPGQEEFAPTAEKKDVKV</sequence>
<dbReference type="Pfam" id="PF00536">
    <property type="entry name" value="SAM_1"/>
    <property type="match status" value="1"/>
</dbReference>
<dbReference type="Gene3D" id="1.10.150.50">
    <property type="entry name" value="Transcription Factor, Ets-1"/>
    <property type="match status" value="1"/>
</dbReference>
<evidence type="ECO:0000256" key="2">
    <source>
        <dbReference type="ARBA" id="ARBA00022490"/>
    </source>
</evidence>
<dbReference type="InterPro" id="IPR050897">
    <property type="entry name" value="SMAUG/VTS1_RNA-bind"/>
</dbReference>
<proteinExistence type="predicted"/>
<feature type="region of interest" description="Disordered" evidence="4">
    <location>
        <begin position="507"/>
        <end position="556"/>
    </location>
</feature>
<keyword evidence="3" id="KW-0694">RNA-binding</keyword>
<organism evidence="6 7">
    <name type="scientific">Kockovaella imperatae</name>
    <dbReference type="NCBI Taxonomy" id="4999"/>
    <lineage>
        <taxon>Eukaryota</taxon>
        <taxon>Fungi</taxon>
        <taxon>Dikarya</taxon>
        <taxon>Basidiomycota</taxon>
        <taxon>Agaricomycotina</taxon>
        <taxon>Tremellomycetes</taxon>
        <taxon>Tremellales</taxon>
        <taxon>Cuniculitremaceae</taxon>
        <taxon>Kockovaella</taxon>
    </lineage>
</organism>
<evidence type="ECO:0000259" key="5">
    <source>
        <dbReference type="PROSITE" id="PS50105"/>
    </source>
</evidence>
<evidence type="ECO:0000256" key="4">
    <source>
        <dbReference type="SAM" id="MobiDB-lite"/>
    </source>
</evidence>
<dbReference type="EMBL" id="NBSH01000006">
    <property type="protein sequence ID" value="ORX37355.1"/>
    <property type="molecule type" value="Genomic_DNA"/>
</dbReference>
<feature type="domain" description="SAM" evidence="5">
    <location>
        <begin position="567"/>
        <end position="624"/>
    </location>
</feature>
<dbReference type="Pfam" id="PF25479">
    <property type="entry name" value="Vts1"/>
    <property type="match status" value="1"/>
</dbReference>